<dbReference type="GO" id="GO:0042546">
    <property type="term" value="P:cell wall biogenesis"/>
    <property type="evidence" value="ECO:0007669"/>
    <property type="project" value="InterPro"/>
</dbReference>
<dbReference type="Pfam" id="PF10342">
    <property type="entry name" value="Kre9_KNH"/>
    <property type="match status" value="1"/>
</dbReference>
<dbReference type="AlphaFoldDB" id="A0AAD6BXE1"/>
<reference evidence="5" key="1">
    <citation type="submission" date="2022-12" db="EMBL/GenBank/DDBJ databases">
        <authorList>
            <person name="Petersen C."/>
        </authorList>
    </citation>
    <scope>NUCLEOTIDE SEQUENCE</scope>
    <source>
        <strain evidence="5">IBT 16125</strain>
    </source>
</reference>
<feature type="domain" description="Yeast cell wall synthesis Kre9/Knh1 C-terminal" evidence="3">
    <location>
        <begin position="200"/>
        <end position="277"/>
    </location>
</feature>
<evidence type="ECO:0000313" key="6">
    <source>
        <dbReference type="Proteomes" id="UP001213681"/>
    </source>
</evidence>
<evidence type="ECO:0000256" key="2">
    <source>
        <dbReference type="SAM" id="SignalP"/>
    </source>
</evidence>
<dbReference type="GO" id="GO:0006078">
    <property type="term" value="P:(1-&gt;6)-beta-D-glucan biosynthetic process"/>
    <property type="evidence" value="ECO:0007669"/>
    <property type="project" value="InterPro"/>
</dbReference>
<dbReference type="EMBL" id="JAPVEA010000008">
    <property type="protein sequence ID" value="KAJ5438380.1"/>
    <property type="molecule type" value="Genomic_DNA"/>
</dbReference>
<evidence type="ECO:0000259" key="3">
    <source>
        <dbReference type="Pfam" id="PF05390"/>
    </source>
</evidence>
<dbReference type="Pfam" id="PF05390">
    <property type="entry name" value="Kre9_KNH1_C"/>
    <property type="match status" value="1"/>
</dbReference>
<organism evidence="5 6">
    <name type="scientific">Penicillium daleae</name>
    <dbReference type="NCBI Taxonomy" id="63821"/>
    <lineage>
        <taxon>Eukaryota</taxon>
        <taxon>Fungi</taxon>
        <taxon>Dikarya</taxon>
        <taxon>Ascomycota</taxon>
        <taxon>Pezizomycotina</taxon>
        <taxon>Eurotiomycetes</taxon>
        <taxon>Eurotiomycetidae</taxon>
        <taxon>Eurotiales</taxon>
        <taxon>Aspergillaceae</taxon>
        <taxon>Penicillium</taxon>
    </lineage>
</organism>
<evidence type="ECO:0000313" key="5">
    <source>
        <dbReference type="EMBL" id="KAJ5438380.1"/>
    </source>
</evidence>
<dbReference type="GeneID" id="81603003"/>
<sequence>MRFDRLLPALFSLFTAASTQTLSGLTFDGRNDVSLIWAFDGQTTGRYDFYLCAGDESTGVYESLTRVIAAGSFAPGDRVSFRVDQDVGGNDPNAYFLKVVPSDSKEHWSGFTSHFTLTNMKGAFSTTVSNAVKSIQFIILPLLPDADANLLDAADVPSILNSSILNSDTGDVTESFLQFPTPTIPTGLDHNELRKRYVDQHTVPYGMQTGLTKYAPMPKRAGTTIATRSPTPQYPPFPFSIATTYLGAPTVQYTDTAYLTWTTHNIENTAAPAAAPTLDKRMQQWLERWKD</sequence>
<feature type="signal peptide" evidence="2">
    <location>
        <begin position="1"/>
        <end position="19"/>
    </location>
</feature>
<dbReference type="GO" id="GO:0005576">
    <property type="term" value="C:extracellular region"/>
    <property type="evidence" value="ECO:0007669"/>
    <property type="project" value="TreeGrafter"/>
</dbReference>
<keyword evidence="6" id="KW-1185">Reference proteome</keyword>
<dbReference type="InterPro" id="IPR018466">
    <property type="entry name" value="Kre9/Knh1-like_N"/>
</dbReference>
<evidence type="ECO:0008006" key="7">
    <source>
        <dbReference type="Google" id="ProtNLM"/>
    </source>
</evidence>
<protein>
    <recommendedName>
        <fullName evidence="7">Yeast cell wall synthesis Kre9/Knh1 C-terminal domain-containing protein</fullName>
    </recommendedName>
</protein>
<gene>
    <name evidence="5" type="ORF">N7458_009378</name>
</gene>
<evidence type="ECO:0000259" key="4">
    <source>
        <dbReference type="Pfam" id="PF10342"/>
    </source>
</evidence>
<comment type="caution">
    <text evidence="5">The sequence shown here is derived from an EMBL/GenBank/DDBJ whole genome shotgun (WGS) entry which is preliminary data.</text>
</comment>
<keyword evidence="1 2" id="KW-0732">Signal</keyword>
<feature type="domain" description="Yeast cell wall synthesis Kre9/Knh1-like N-terminal" evidence="4">
    <location>
        <begin position="26"/>
        <end position="116"/>
    </location>
</feature>
<feature type="chain" id="PRO_5042009803" description="Yeast cell wall synthesis Kre9/Knh1 C-terminal domain-containing protein" evidence="2">
    <location>
        <begin position="20"/>
        <end position="291"/>
    </location>
</feature>
<evidence type="ECO:0000256" key="1">
    <source>
        <dbReference type="ARBA" id="ARBA00022729"/>
    </source>
</evidence>
<proteinExistence type="predicted"/>
<dbReference type="RefSeq" id="XP_056761609.1">
    <property type="nucleotide sequence ID" value="XM_056912760.1"/>
</dbReference>
<dbReference type="InterPro" id="IPR045328">
    <property type="entry name" value="Kre9/Knh1"/>
</dbReference>
<dbReference type="PANTHER" id="PTHR28154:SF1">
    <property type="entry name" value="CELL WALL SYNTHESIS PROTEIN KNH1-RELATED"/>
    <property type="match status" value="1"/>
</dbReference>
<accession>A0AAD6BXE1</accession>
<dbReference type="Proteomes" id="UP001213681">
    <property type="component" value="Unassembled WGS sequence"/>
</dbReference>
<dbReference type="PANTHER" id="PTHR28154">
    <property type="entry name" value="CELL WALL SYNTHESIS PROTEIN KNH1-RELATED"/>
    <property type="match status" value="1"/>
</dbReference>
<name>A0AAD6BXE1_9EURO</name>
<reference evidence="5" key="2">
    <citation type="journal article" date="2023" name="IMA Fungus">
        <title>Comparative genomic study of the Penicillium genus elucidates a diverse pangenome and 15 lateral gene transfer events.</title>
        <authorList>
            <person name="Petersen C."/>
            <person name="Sorensen T."/>
            <person name="Nielsen M.R."/>
            <person name="Sondergaard T.E."/>
            <person name="Sorensen J.L."/>
            <person name="Fitzpatrick D.A."/>
            <person name="Frisvad J.C."/>
            <person name="Nielsen K.L."/>
        </authorList>
    </citation>
    <scope>NUCLEOTIDE SEQUENCE</scope>
    <source>
        <strain evidence="5">IBT 16125</strain>
    </source>
</reference>
<dbReference type="GO" id="GO:0031505">
    <property type="term" value="P:fungal-type cell wall organization"/>
    <property type="evidence" value="ECO:0007669"/>
    <property type="project" value="TreeGrafter"/>
</dbReference>
<dbReference type="InterPro" id="IPR008659">
    <property type="entry name" value="Kre9/Knh1_C"/>
</dbReference>